<sequence length="234" mass="26049">QLEAESSSLRAEVASQKSARSVASQKMHAMAQKIRRIPSRIDTAVEKAATREEITRLFSFTLKEDGVIPDSARDMINNLVALDGVRPNKVVSVLRRIAEKLGITVVGNASDRSIRRIVKEGGVASTLQFFEAVGTAKGVTLSSDGTTHKNINLESHRATVIDQNNNKKTFFLGIGMAINHTSETQLEGWLELIEAAYQVYKTSDRCQTDEDARDFWLKVTDPSLHLKFVNHRKR</sequence>
<accession>A0AAW0AE76</accession>
<keyword evidence="3" id="KW-1185">Reference proteome</keyword>
<evidence type="ECO:0000313" key="2">
    <source>
        <dbReference type="EMBL" id="KAK7007245.1"/>
    </source>
</evidence>
<protein>
    <submittedName>
        <fullName evidence="2">Uncharacterized protein</fullName>
    </submittedName>
</protein>
<comment type="caution">
    <text evidence="2">The sequence shown here is derived from an EMBL/GenBank/DDBJ whole genome shotgun (WGS) entry which is preliminary data.</text>
</comment>
<dbReference type="Proteomes" id="UP001362999">
    <property type="component" value="Unassembled WGS sequence"/>
</dbReference>
<reference evidence="2 3" key="1">
    <citation type="journal article" date="2024" name="J Genomics">
        <title>Draft genome sequencing and assembly of Favolaschia claudopus CIRM-BRFM 2984 isolated from oak limbs.</title>
        <authorList>
            <person name="Navarro D."/>
            <person name="Drula E."/>
            <person name="Chaduli D."/>
            <person name="Cazenave R."/>
            <person name="Ahrendt S."/>
            <person name="Wang J."/>
            <person name="Lipzen A."/>
            <person name="Daum C."/>
            <person name="Barry K."/>
            <person name="Grigoriev I.V."/>
            <person name="Favel A."/>
            <person name="Rosso M.N."/>
            <person name="Martin F."/>
        </authorList>
    </citation>
    <scope>NUCLEOTIDE SEQUENCE [LARGE SCALE GENOMIC DNA]</scope>
    <source>
        <strain evidence="2 3">CIRM-BRFM 2984</strain>
    </source>
</reference>
<feature type="compositionally biased region" description="Polar residues" evidence="1">
    <location>
        <begin position="1"/>
        <end position="24"/>
    </location>
</feature>
<evidence type="ECO:0000313" key="3">
    <source>
        <dbReference type="Proteomes" id="UP001362999"/>
    </source>
</evidence>
<dbReference type="EMBL" id="JAWWNJ010000072">
    <property type="protein sequence ID" value="KAK7007245.1"/>
    <property type="molecule type" value="Genomic_DNA"/>
</dbReference>
<dbReference type="AlphaFoldDB" id="A0AAW0AE76"/>
<feature type="non-terminal residue" evidence="2">
    <location>
        <position position="1"/>
    </location>
</feature>
<organism evidence="2 3">
    <name type="scientific">Favolaschia claudopus</name>
    <dbReference type="NCBI Taxonomy" id="2862362"/>
    <lineage>
        <taxon>Eukaryota</taxon>
        <taxon>Fungi</taxon>
        <taxon>Dikarya</taxon>
        <taxon>Basidiomycota</taxon>
        <taxon>Agaricomycotina</taxon>
        <taxon>Agaricomycetes</taxon>
        <taxon>Agaricomycetidae</taxon>
        <taxon>Agaricales</taxon>
        <taxon>Marasmiineae</taxon>
        <taxon>Mycenaceae</taxon>
        <taxon>Favolaschia</taxon>
    </lineage>
</organism>
<evidence type="ECO:0000256" key="1">
    <source>
        <dbReference type="SAM" id="MobiDB-lite"/>
    </source>
</evidence>
<gene>
    <name evidence="2" type="ORF">R3P38DRAFT_2554211</name>
</gene>
<feature type="region of interest" description="Disordered" evidence="1">
    <location>
        <begin position="1"/>
        <end position="25"/>
    </location>
</feature>
<proteinExistence type="predicted"/>
<name>A0AAW0AE76_9AGAR</name>